<proteinExistence type="predicted"/>
<sequence length="278" mass="32646">MKWSDREKQVYQDIASWERTLFEYIPSDIERTIDKWVEASFNKLDENIKEQFFKNLDQWLFHLHAFIQGSDSQIQAKEHLLKSARVLDESIKKISDMKRLTIDQLSYLADQQIAKYRIYSLMQGGLAGTGGILLGVDIPAIIVLNLRAVQNIALVYGYDVNIPFEMMTSLKVFHAATLPKRMRAEGWSKLLEEAQQFDEQLYYFYEKDEQLTNESWLEQPLIQIMKSIVIMMFRKKLIQGLPLIGMAVGAGMNYRLSRQVTEFANRYYQMRYLIDKNK</sequence>
<reference evidence="1" key="1">
    <citation type="submission" date="2020-06" db="EMBL/GenBank/DDBJ databases">
        <title>A novel thermopfilic bacterium from Erzurum, Turkey.</title>
        <authorList>
            <person name="Adiguzel A."/>
            <person name="Ay H."/>
            <person name="Baltaci M.O."/>
        </authorList>
    </citation>
    <scope>NUCLEOTIDE SEQUENCE</scope>
    <source>
        <strain evidence="1">P2</strain>
    </source>
</reference>
<accession>A0A8J8KE10</accession>
<keyword evidence="2" id="KW-1185">Reference proteome</keyword>
<dbReference type="InterPro" id="IPR024787">
    <property type="entry name" value="EcsC"/>
</dbReference>
<dbReference type="PANTHER" id="PTHR41260">
    <property type="entry name" value="PROTEIN ECSC"/>
    <property type="match status" value="1"/>
</dbReference>
<dbReference type="RefSeq" id="WP_173730502.1">
    <property type="nucleotide sequence ID" value="NZ_JABTTE010000005.1"/>
</dbReference>
<organism evidence="1 2">
    <name type="scientific">Calidifontibacillus erzurumensis</name>
    <dbReference type="NCBI Taxonomy" id="2741433"/>
    <lineage>
        <taxon>Bacteria</taxon>
        <taxon>Bacillati</taxon>
        <taxon>Bacillota</taxon>
        <taxon>Bacilli</taxon>
        <taxon>Bacillales</taxon>
        <taxon>Bacillaceae</taxon>
        <taxon>Calidifontibacillus/Schinkia group</taxon>
        <taxon>Calidifontibacillus</taxon>
    </lineage>
</organism>
<evidence type="ECO:0000313" key="2">
    <source>
        <dbReference type="Proteomes" id="UP000625804"/>
    </source>
</evidence>
<comment type="caution">
    <text evidence="1">The sequence shown here is derived from an EMBL/GenBank/DDBJ whole genome shotgun (WGS) entry which is preliminary data.</text>
</comment>
<dbReference type="PANTHER" id="PTHR41260:SF1">
    <property type="entry name" value="PROTEIN ECSC"/>
    <property type="match status" value="1"/>
</dbReference>
<dbReference type="Proteomes" id="UP000625804">
    <property type="component" value="Unassembled WGS sequence"/>
</dbReference>
<gene>
    <name evidence="1" type="ORF">HR057_05860</name>
</gene>
<evidence type="ECO:0000313" key="1">
    <source>
        <dbReference type="EMBL" id="NSL51295.1"/>
    </source>
</evidence>
<dbReference type="AlphaFoldDB" id="A0A8J8KE10"/>
<dbReference type="EMBL" id="JABTTE010000005">
    <property type="protein sequence ID" value="NSL51295.1"/>
    <property type="molecule type" value="Genomic_DNA"/>
</dbReference>
<dbReference type="Pfam" id="PF12787">
    <property type="entry name" value="EcsC"/>
    <property type="match status" value="1"/>
</dbReference>
<name>A0A8J8KE10_9BACI</name>
<protein>
    <submittedName>
        <fullName evidence="1">EcsC family protein</fullName>
    </submittedName>
</protein>